<keyword evidence="2" id="KW-1185">Reference proteome</keyword>
<comment type="caution">
    <text evidence="1">The sequence shown here is derived from an EMBL/GenBank/DDBJ whole genome shotgun (WGS) entry which is preliminary data.</text>
</comment>
<name>A0ACC1JUG8_9FUNG</name>
<accession>A0ACC1JUG8</accession>
<reference evidence="1" key="1">
    <citation type="submission" date="2022-07" db="EMBL/GenBank/DDBJ databases">
        <title>Phylogenomic reconstructions and comparative analyses of Kickxellomycotina fungi.</title>
        <authorList>
            <person name="Reynolds N.K."/>
            <person name="Stajich J.E."/>
            <person name="Barry K."/>
            <person name="Grigoriev I.V."/>
            <person name="Crous P."/>
            <person name="Smith M.E."/>
        </authorList>
    </citation>
    <scope>NUCLEOTIDE SEQUENCE</scope>
    <source>
        <strain evidence="1">CBS 109366</strain>
    </source>
</reference>
<protein>
    <submittedName>
        <fullName evidence="1">Subunit of heteropentameric Replication factor C (RF-C)</fullName>
    </submittedName>
</protein>
<evidence type="ECO:0000313" key="2">
    <source>
        <dbReference type="Proteomes" id="UP001140234"/>
    </source>
</evidence>
<sequence length="176" mass="18543">PLASRCAKFRFKSLPRDQAVARVAHVAEAEGVVCRDGAVQALVDHSDGDLRRAMMSLQSASRMVQGAALDADTVAELAGVISPDVIQRLRAAWAADARASLDAVDDLVYAGYPASRVLAQLHDLVVADPQLSSIQKAKIAALMAAVDRALCDGADEKLQLLNLMLQASRIAQTAGA</sequence>
<evidence type="ECO:0000313" key="1">
    <source>
        <dbReference type="EMBL" id="KAJ2767538.1"/>
    </source>
</evidence>
<dbReference type="Proteomes" id="UP001140234">
    <property type="component" value="Unassembled WGS sequence"/>
</dbReference>
<gene>
    <name evidence="1" type="primary">RFC2_1</name>
    <name evidence="1" type="ORF">IWQ57_003909</name>
</gene>
<dbReference type="EMBL" id="JANBUJ010001398">
    <property type="protein sequence ID" value="KAJ2767538.1"/>
    <property type="molecule type" value="Genomic_DNA"/>
</dbReference>
<organism evidence="1 2">
    <name type="scientific">Coemansia nantahalensis</name>
    <dbReference type="NCBI Taxonomy" id="2789366"/>
    <lineage>
        <taxon>Eukaryota</taxon>
        <taxon>Fungi</taxon>
        <taxon>Fungi incertae sedis</taxon>
        <taxon>Zoopagomycota</taxon>
        <taxon>Kickxellomycotina</taxon>
        <taxon>Kickxellomycetes</taxon>
        <taxon>Kickxellales</taxon>
        <taxon>Kickxellaceae</taxon>
        <taxon>Coemansia</taxon>
    </lineage>
</organism>
<proteinExistence type="predicted"/>
<feature type="non-terminal residue" evidence="1">
    <location>
        <position position="1"/>
    </location>
</feature>